<dbReference type="AlphaFoldDB" id="A0A4C1TD09"/>
<protein>
    <submittedName>
        <fullName evidence="1">Uncharacterized protein</fullName>
    </submittedName>
</protein>
<evidence type="ECO:0000313" key="1">
    <source>
        <dbReference type="EMBL" id="GBP12352.1"/>
    </source>
</evidence>
<dbReference type="Proteomes" id="UP000299102">
    <property type="component" value="Unassembled WGS sequence"/>
</dbReference>
<reference evidence="1 2" key="1">
    <citation type="journal article" date="2019" name="Commun. Biol.">
        <title>The bagworm genome reveals a unique fibroin gene that provides high tensile strength.</title>
        <authorList>
            <person name="Kono N."/>
            <person name="Nakamura H."/>
            <person name="Ohtoshi R."/>
            <person name="Tomita M."/>
            <person name="Numata K."/>
            <person name="Arakawa K."/>
        </authorList>
    </citation>
    <scope>NUCLEOTIDE SEQUENCE [LARGE SCALE GENOMIC DNA]</scope>
</reference>
<name>A0A4C1TD09_EUMVA</name>
<accession>A0A4C1TD09</accession>
<gene>
    <name evidence="1" type="ORF">EVAR_75786_1</name>
</gene>
<evidence type="ECO:0000313" key="2">
    <source>
        <dbReference type="Proteomes" id="UP000299102"/>
    </source>
</evidence>
<keyword evidence="2" id="KW-1185">Reference proteome</keyword>
<dbReference type="EMBL" id="BGZK01000051">
    <property type="protein sequence ID" value="GBP12352.1"/>
    <property type="molecule type" value="Genomic_DNA"/>
</dbReference>
<comment type="caution">
    <text evidence="1">The sequence shown here is derived from an EMBL/GenBank/DDBJ whole genome shotgun (WGS) entry which is preliminary data.</text>
</comment>
<proteinExistence type="predicted"/>
<organism evidence="1 2">
    <name type="scientific">Eumeta variegata</name>
    <name type="common">Bagworm moth</name>
    <name type="synonym">Eumeta japonica</name>
    <dbReference type="NCBI Taxonomy" id="151549"/>
    <lineage>
        <taxon>Eukaryota</taxon>
        <taxon>Metazoa</taxon>
        <taxon>Ecdysozoa</taxon>
        <taxon>Arthropoda</taxon>
        <taxon>Hexapoda</taxon>
        <taxon>Insecta</taxon>
        <taxon>Pterygota</taxon>
        <taxon>Neoptera</taxon>
        <taxon>Endopterygota</taxon>
        <taxon>Lepidoptera</taxon>
        <taxon>Glossata</taxon>
        <taxon>Ditrysia</taxon>
        <taxon>Tineoidea</taxon>
        <taxon>Psychidae</taxon>
        <taxon>Oiketicinae</taxon>
        <taxon>Eumeta</taxon>
    </lineage>
</organism>
<sequence>MTLKWRFSEVSRGGGACHRMASADQAPRYIPRVCYVNAAERPHVRGNPARESPPSPILDPEAYIRRIL</sequence>